<evidence type="ECO:0000256" key="2">
    <source>
        <dbReference type="ARBA" id="ARBA00024023"/>
    </source>
</evidence>
<dbReference type="InterPro" id="IPR029060">
    <property type="entry name" value="PIN-like_dom_sf"/>
</dbReference>
<dbReference type="PANTHER" id="PTHR11081:SF32">
    <property type="entry name" value="POST-TRANSCRIPTIONAL REGULATOR MKT1"/>
    <property type="match status" value="1"/>
</dbReference>
<dbReference type="InterPro" id="IPR006084">
    <property type="entry name" value="XPG/Rad2"/>
</dbReference>
<dbReference type="EMBL" id="ONZQ02000001">
    <property type="protein sequence ID" value="SPN97611.1"/>
    <property type="molecule type" value="Genomic_DNA"/>
</dbReference>
<evidence type="ECO:0000259" key="3">
    <source>
        <dbReference type="Pfam" id="PF00752"/>
    </source>
</evidence>
<proteinExistence type="inferred from homology"/>
<dbReference type="GO" id="GO:0003730">
    <property type="term" value="F:mRNA 3'-UTR binding"/>
    <property type="evidence" value="ECO:0007669"/>
    <property type="project" value="TreeGrafter"/>
</dbReference>
<accession>A0AAE8MQ97</accession>
<sequence length="732" mass="81858">MVSLVEDSWIASQASTHGLDSITDCSIAICATYYLHLFLGTPPYHEPLLPALGGLTGIKAHLSQDLAKFKEHGVTPLFVFDGQSMVGQAETTAKKSRLANLKTDEAWEQYFASNAEQAVASFGANGGAFPVRSLYPLLMKLLREQDYHFLVAPYNASAQIAYFDMIDSDQVGGIMGSNELLLYPISDCVIKSIDWDAKEITAVSKKSLIKTLNVTESMFVDSLLMSGTAFLPTFPPLQDPSIIRGQPFIIADAINMLRTSDKTVANACAAFNDILQARDKGWQDKYQRARMAVNHMIYIAENGEIKVNDYEHLTQDNHEYLGLQLPAELFHYVNTGLISARFMSWITHSQIVVPPTLDGVASPEYKRLVTSQLVPIREQTLGLVIPRLHRGIEHKEIMMKVWFDDEFLYKTDLRSMQPSPDKIAATWFAKPEDIDKFPAPAQTKGLITFEVLSLLNEAFVKHTFAMHKNIRGLDEKRTIASVVVWRFLHLRGYIDDSHTLTNWGTALASSLLAIRDTEKKLGEGAPLAEAVLMAFELIRYDLLNAKNKHEELHGLPLKGTEEDKTSLVLISRCATLLKLRHQTVGYTGPLNKNLLMFRSLSAAVREANRDLVEGIVASMFINGQSNRDRDDWLEIGQSLPFLYDPDTALGIAVKTFLDDDIVSDSREKRAARLTEFPQTYVPFATDFVGDMQTCYGFVNAIAAGVSTLDKEISTEDKRVWERAVEYLAARPF</sequence>
<evidence type="ECO:0000259" key="5">
    <source>
        <dbReference type="Pfam" id="PF12247"/>
    </source>
</evidence>
<dbReference type="Gene3D" id="3.40.50.1010">
    <property type="entry name" value="5'-nuclease"/>
    <property type="match status" value="1"/>
</dbReference>
<dbReference type="GO" id="GO:0004518">
    <property type="term" value="F:nuclease activity"/>
    <property type="evidence" value="ECO:0007669"/>
    <property type="project" value="InterPro"/>
</dbReference>
<comment type="caution">
    <text evidence="6">The sequence shown here is derived from an EMBL/GenBank/DDBJ whole genome shotgun (WGS) entry which is preliminary data.</text>
</comment>
<comment type="similarity">
    <text evidence="2">Belongs to the XPG/RAD2 endonuclease family.</text>
</comment>
<evidence type="ECO:0000313" key="7">
    <source>
        <dbReference type="Proteomes" id="UP001187682"/>
    </source>
</evidence>
<dbReference type="AlphaFoldDB" id="A0AAE8MQ97"/>
<name>A0AAE8MQ97_9PEZI</name>
<feature type="domain" description="Post-transcriptional regulator MKT1 C-terminal" evidence="4">
    <location>
        <begin position="486"/>
        <end position="728"/>
    </location>
</feature>
<feature type="domain" description="XPG N-terminal" evidence="3">
    <location>
        <begin position="19"/>
        <end position="96"/>
    </location>
</feature>
<gene>
    <name evidence="6" type="ORF">DNG_01123</name>
</gene>
<dbReference type="Proteomes" id="UP001187682">
    <property type="component" value="Unassembled WGS sequence"/>
</dbReference>
<dbReference type="CDD" id="cd09858">
    <property type="entry name" value="PIN_MKT1"/>
    <property type="match status" value="1"/>
</dbReference>
<reference evidence="6" key="1">
    <citation type="submission" date="2018-03" db="EMBL/GenBank/DDBJ databases">
        <authorList>
            <person name="Guldener U."/>
        </authorList>
    </citation>
    <scope>NUCLEOTIDE SEQUENCE</scope>
</reference>
<dbReference type="PANTHER" id="PTHR11081">
    <property type="entry name" value="FLAP ENDONUCLEASE FAMILY MEMBER"/>
    <property type="match status" value="1"/>
</dbReference>
<organism evidence="6 7">
    <name type="scientific">Cephalotrichum gorgonifer</name>
    <dbReference type="NCBI Taxonomy" id="2041049"/>
    <lineage>
        <taxon>Eukaryota</taxon>
        <taxon>Fungi</taxon>
        <taxon>Dikarya</taxon>
        <taxon>Ascomycota</taxon>
        <taxon>Pezizomycotina</taxon>
        <taxon>Sordariomycetes</taxon>
        <taxon>Hypocreomycetidae</taxon>
        <taxon>Microascales</taxon>
        <taxon>Microascaceae</taxon>
        <taxon>Cephalotrichum</taxon>
    </lineage>
</organism>
<dbReference type="InterPro" id="IPR006085">
    <property type="entry name" value="XPG_DNA_repair_N"/>
</dbReference>
<evidence type="ECO:0000313" key="6">
    <source>
        <dbReference type="EMBL" id="SPN97611.1"/>
    </source>
</evidence>
<dbReference type="Pfam" id="PF00752">
    <property type="entry name" value="XPG_N"/>
    <property type="match status" value="1"/>
</dbReference>
<feature type="domain" description="Post-transcriptional regulator MKT1 N-terminal" evidence="5">
    <location>
        <begin position="315"/>
        <end position="403"/>
    </location>
</feature>
<dbReference type="SUPFAM" id="SSF88723">
    <property type="entry name" value="PIN domain-like"/>
    <property type="match status" value="1"/>
</dbReference>
<dbReference type="InterPro" id="IPR022039">
    <property type="entry name" value="MKT1_C"/>
</dbReference>
<dbReference type="CDD" id="cd09902">
    <property type="entry name" value="H3TH_MKT1"/>
    <property type="match status" value="1"/>
</dbReference>
<evidence type="ECO:0000256" key="1">
    <source>
        <dbReference type="ARBA" id="ARBA00022845"/>
    </source>
</evidence>
<evidence type="ECO:0000259" key="4">
    <source>
        <dbReference type="Pfam" id="PF12246"/>
    </source>
</evidence>
<protein>
    <submittedName>
        <fullName evidence="6">Related to MKT1 protein</fullName>
    </submittedName>
</protein>
<dbReference type="GO" id="GO:0006417">
    <property type="term" value="P:regulation of translation"/>
    <property type="evidence" value="ECO:0007669"/>
    <property type="project" value="UniProtKB-KW"/>
</dbReference>
<keyword evidence="7" id="KW-1185">Reference proteome</keyword>
<keyword evidence="1" id="KW-0810">Translation regulation</keyword>
<dbReference type="InterPro" id="IPR022040">
    <property type="entry name" value="MKT1_N"/>
</dbReference>
<dbReference type="Pfam" id="PF12246">
    <property type="entry name" value="MKT1_C"/>
    <property type="match status" value="1"/>
</dbReference>
<dbReference type="Pfam" id="PF12247">
    <property type="entry name" value="MKT1_N"/>
    <property type="match status" value="1"/>
</dbReference>
<dbReference type="InterPro" id="IPR037314">
    <property type="entry name" value="MKT1_H3TH"/>
</dbReference>